<evidence type="ECO:0000256" key="4">
    <source>
        <dbReference type="SAM" id="Coils"/>
    </source>
</evidence>
<dbReference type="Gene3D" id="1.10.1200.240">
    <property type="match status" value="1"/>
</dbReference>
<dbReference type="Gene3D" id="1.10.1650.10">
    <property type="match status" value="1"/>
</dbReference>
<dbReference type="InterPro" id="IPR035970">
    <property type="entry name" value="60S_ribosomal_eL19_sf"/>
</dbReference>
<dbReference type="EMBL" id="HQ291471">
    <property type="protein sequence ID" value="ADZ95724.1"/>
    <property type="molecule type" value="mRNA"/>
</dbReference>
<dbReference type="Pfam" id="PF25476">
    <property type="entry name" value="Ribosomal_L19e_C"/>
    <property type="match status" value="1"/>
</dbReference>
<dbReference type="VEuPathDB" id="MicrosporidiaDB:NBO_66g0010"/>
<feature type="domain" description="Large ribosomal subunit protein eL19" evidence="5">
    <location>
        <begin position="1"/>
        <end position="132"/>
    </location>
</feature>
<sequence>MKCGKNKVWLDPSEKGKINQVSTREQVRQLVSDNVIIKKLDKHNSKGRARIYQAAVAKGRHMGPGKRLGTANARTNEKELWMKKIRVMRKELKDMRTDGKLTREEFRLFYRRAKGNLFKNKVAMIEHIHKKQAAEQRVRELEEQARALKVQKAN</sequence>
<protein>
    <submittedName>
        <fullName evidence="6">60S ribosomal protein L19</fullName>
    </submittedName>
</protein>
<dbReference type="GO" id="GO:0003735">
    <property type="term" value="F:structural constituent of ribosome"/>
    <property type="evidence" value="ECO:0007669"/>
    <property type="project" value="InterPro"/>
</dbReference>
<dbReference type="InterPro" id="IPR015972">
    <property type="entry name" value="Ribosomal_eL19_dom1"/>
</dbReference>
<dbReference type="InterPro" id="IPR039547">
    <property type="entry name" value="Ribosomal_eL19"/>
</dbReference>
<dbReference type="InterPro" id="IPR000196">
    <property type="entry name" value="Ribosomal_eL19_dom"/>
</dbReference>
<keyword evidence="2 6" id="KW-0689">Ribosomal protein</keyword>
<accession>F2X193</accession>
<dbReference type="InterPro" id="IPR057259">
    <property type="entry name" value="Ribosomal_L19e"/>
</dbReference>
<keyword evidence="4" id="KW-0175">Coiled coil</keyword>
<keyword evidence="3" id="KW-0687">Ribonucleoprotein</keyword>
<dbReference type="SMART" id="SM01416">
    <property type="entry name" value="Ribosomal_L19e"/>
    <property type="match status" value="1"/>
</dbReference>
<dbReference type="NCBIfam" id="NF006343">
    <property type="entry name" value="PRK08570.1"/>
    <property type="match status" value="1"/>
</dbReference>
<dbReference type="AlphaFoldDB" id="F2X193"/>
<evidence type="ECO:0000313" key="6">
    <source>
        <dbReference type="EMBL" id="ADZ95724.1"/>
    </source>
</evidence>
<dbReference type="OMA" id="WMLRIRA"/>
<evidence type="ECO:0000256" key="1">
    <source>
        <dbReference type="ARBA" id="ARBA00011082"/>
    </source>
</evidence>
<reference evidence="6" key="1">
    <citation type="submission" date="2010-09" db="EMBL/GenBank/DDBJ databases">
        <title>The organization of cytoplasmic ribosomal protein genes in microsporidian Nosema bombycis genome.</title>
        <authorList>
            <person name="Liu H."/>
            <person name="Pan G."/>
            <person name="Li T."/>
            <person name="Huang W."/>
            <person name="Zhou Z."/>
        </authorList>
    </citation>
    <scope>NUCLEOTIDE SEQUENCE</scope>
    <source>
        <strain evidence="6">CQ1</strain>
    </source>
</reference>
<evidence type="ECO:0000256" key="3">
    <source>
        <dbReference type="ARBA" id="ARBA00023274"/>
    </source>
</evidence>
<proteinExistence type="evidence at transcript level"/>
<comment type="similarity">
    <text evidence="1">Belongs to the eukaryotic ribosomal protein eL19 family.</text>
</comment>
<dbReference type="SUPFAM" id="SSF48140">
    <property type="entry name" value="Ribosomal protein L19 (L19e)"/>
    <property type="match status" value="1"/>
</dbReference>
<name>F2X193_NOSBO</name>
<feature type="coiled-coil region" evidence="4">
    <location>
        <begin position="124"/>
        <end position="151"/>
    </location>
</feature>
<dbReference type="PANTHER" id="PTHR10722">
    <property type="entry name" value="60S RIBOSOMAL PROTEIN L19"/>
    <property type="match status" value="1"/>
</dbReference>
<evidence type="ECO:0000259" key="5">
    <source>
        <dbReference type="SMART" id="SM01416"/>
    </source>
</evidence>
<dbReference type="Pfam" id="PF01280">
    <property type="entry name" value="Ribosomal_L19e"/>
    <property type="match status" value="1"/>
</dbReference>
<dbReference type="InterPro" id="IPR057260">
    <property type="entry name" value="Ribosomal_L19e_C"/>
</dbReference>
<dbReference type="GO" id="GO:0006412">
    <property type="term" value="P:translation"/>
    <property type="evidence" value="ECO:0007669"/>
    <property type="project" value="InterPro"/>
</dbReference>
<organism evidence="6">
    <name type="scientific">Nosema bombycis</name>
    <name type="common">Microsporidian parasite</name>
    <name type="synonym">Pebrine of silkworm</name>
    <dbReference type="NCBI Taxonomy" id="27978"/>
    <lineage>
        <taxon>Eukaryota</taxon>
        <taxon>Fungi</taxon>
        <taxon>Fungi incertae sedis</taxon>
        <taxon>Microsporidia</taxon>
        <taxon>Nosematidae</taxon>
        <taxon>Nosema</taxon>
    </lineage>
</organism>
<dbReference type="GO" id="GO:0022625">
    <property type="term" value="C:cytosolic large ribosomal subunit"/>
    <property type="evidence" value="ECO:0007669"/>
    <property type="project" value="InterPro"/>
</dbReference>
<evidence type="ECO:0000256" key="2">
    <source>
        <dbReference type="ARBA" id="ARBA00022980"/>
    </source>
</evidence>
<dbReference type="GO" id="GO:0003723">
    <property type="term" value="F:RNA binding"/>
    <property type="evidence" value="ECO:0007669"/>
    <property type="project" value="InterPro"/>
</dbReference>